<accession>A0AAD7ILJ0</accession>
<proteinExistence type="predicted"/>
<keyword evidence="2" id="KW-1185">Reference proteome</keyword>
<dbReference type="Proteomes" id="UP001215280">
    <property type="component" value="Unassembled WGS sequence"/>
</dbReference>
<protein>
    <submittedName>
        <fullName evidence="1">Uncharacterized protein</fullName>
    </submittedName>
</protein>
<organism evidence="1 2">
    <name type="scientific">Mycena maculata</name>
    <dbReference type="NCBI Taxonomy" id="230809"/>
    <lineage>
        <taxon>Eukaryota</taxon>
        <taxon>Fungi</taxon>
        <taxon>Dikarya</taxon>
        <taxon>Basidiomycota</taxon>
        <taxon>Agaricomycotina</taxon>
        <taxon>Agaricomycetes</taxon>
        <taxon>Agaricomycetidae</taxon>
        <taxon>Agaricales</taxon>
        <taxon>Marasmiineae</taxon>
        <taxon>Mycenaceae</taxon>
        <taxon>Mycena</taxon>
    </lineage>
</organism>
<dbReference type="EMBL" id="JARJLG010000108">
    <property type="protein sequence ID" value="KAJ7744249.1"/>
    <property type="molecule type" value="Genomic_DNA"/>
</dbReference>
<gene>
    <name evidence="1" type="ORF">DFH07DRAFT_777114</name>
</gene>
<sequence>MPGSRIAAMAAAVLSLRSKLRNFCRVQGVWWPGIVLYCNLPSHWHLLRPRNWVQKECQKKDWSAGHKTSFRSRQKTLEKSLRPGNFLNLANHITIAAVVLKNDPKFAKTANLALLLSVVDDRMGSKYDHRDRHSDATARDVDDWKASDWPDPQKAIQNEIEDTDYFKVFAGWWAPPTGHSGDLLGTLVMVVLSQSGSARCGGVVGTFFGDTSVWKRPGKVQGTGRSLSFLVTINARALNLFPWSTQTAGPADPSARAVPFALSKVHE</sequence>
<dbReference type="AlphaFoldDB" id="A0AAD7ILJ0"/>
<name>A0AAD7ILJ0_9AGAR</name>
<reference evidence="1" key="1">
    <citation type="submission" date="2023-03" db="EMBL/GenBank/DDBJ databases">
        <title>Massive genome expansion in bonnet fungi (Mycena s.s.) driven by repeated elements and novel gene families across ecological guilds.</title>
        <authorList>
            <consortium name="Lawrence Berkeley National Laboratory"/>
            <person name="Harder C.B."/>
            <person name="Miyauchi S."/>
            <person name="Viragh M."/>
            <person name="Kuo A."/>
            <person name="Thoen E."/>
            <person name="Andreopoulos B."/>
            <person name="Lu D."/>
            <person name="Skrede I."/>
            <person name="Drula E."/>
            <person name="Henrissat B."/>
            <person name="Morin E."/>
            <person name="Kohler A."/>
            <person name="Barry K."/>
            <person name="LaButti K."/>
            <person name="Morin E."/>
            <person name="Salamov A."/>
            <person name="Lipzen A."/>
            <person name="Mereny Z."/>
            <person name="Hegedus B."/>
            <person name="Baldrian P."/>
            <person name="Stursova M."/>
            <person name="Weitz H."/>
            <person name="Taylor A."/>
            <person name="Grigoriev I.V."/>
            <person name="Nagy L.G."/>
            <person name="Martin F."/>
            <person name="Kauserud H."/>
        </authorList>
    </citation>
    <scope>NUCLEOTIDE SEQUENCE</scope>
    <source>
        <strain evidence="1">CBHHK188m</strain>
    </source>
</reference>
<evidence type="ECO:0000313" key="1">
    <source>
        <dbReference type="EMBL" id="KAJ7744249.1"/>
    </source>
</evidence>
<comment type="caution">
    <text evidence="1">The sequence shown here is derived from an EMBL/GenBank/DDBJ whole genome shotgun (WGS) entry which is preliminary data.</text>
</comment>
<evidence type="ECO:0000313" key="2">
    <source>
        <dbReference type="Proteomes" id="UP001215280"/>
    </source>
</evidence>